<evidence type="ECO:0000256" key="1">
    <source>
        <dbReference type="ARBA" id="ARBA00022598"/>
    </source>
</evidence>
<dbReference type="GO" id="GO:0006432">
    <property type="term" value="P:phenylalanyl-tRNA aminoacylation"/>
    <property type="evidence" value="ECO:0007669"/>
    <property type="project" value="TreeGrafter"/>
</dbReference>
<sequence length="359" mass="40074">MGIRTRTLPLLLPFLDSSPRHVTHRRSLKLLAGGGGGGGVAPQGHALARRHFSDGAQPAVGGGSVEVLGRAYPSDDFTNITPKILARVGRNLHNQSHHPLWLIKERIKDHFYSTYVSRRGNPLFSVHDNLSPVVTTEQNFDSLLIRPDHPSRKRGDNYYLNRTTMLRAHTSAHQRELVRSGLDRFLLAGDVYRRDEIDASHYPVFHQMEGVRLFSNHEVSVFAVENGEDLSLFEAGGRRTPQKQQCHTLEAVKLVEHNLKSTLAGVVTHLFGTDLEVRWVDCYFPFTHPSFEMEVRFRGDWMEVLGCGVKEQELVNSGQAQAHTHCIILCGGADSQLIGVICPPGVHSFISAYGVSPRR</sequence>
<dbReference type="InterPro" id="IPR045864">
    <property type="entry name" value="aa-tRNA-synth_II/BPL/LPL"/>
</dbReference>
<dbReference type="EMBL" id="JAOPHQ010004434">
    <property type="protein sequence ID" value="KAK0139327.1"/>
    <property type="molecule type" value="Genomic_DNA"/>
</dbReference>
<dbReference type="Gene3D" id="3.30.930.10">
    <property type="entry name" value="Bira Bifunctional Protein, Domain 2"/>
    <property type="match status" value="1"/>
</dbReference>
<evidence type="ECO:0000256" key="5">
    <source>
        <dbReference type="ARBA" id="ARBA00023146"/>
    </source>
</evidence>
<evidence type="ECO:0000313" key="7">
    <source>
        <dbReference type="EMBL" id="KAK0139327.1"/>
    </source>
</evidence>
<evidence type="ECO:0000256" key="3">
    <source>
        <dbReference type="ARBA" id="ARBA00022840"/>
    </source>
</evidence>
<organism evidence="7 8">
    <name type="scientific">Merluccius polli</name>
    <name type="common">Benguela hake</name>
    <name type="synonym">Merluccius cadenati</name>
    <dbReference type="NCBI Taxonomy" id="89951"/>
    <lineage>
        <taxon>Eukaryota</taxon>
        <taxon>Metazoa</taxon>
        <taxon>Chordata</taxon>
        <taxon>Craniata</taxon>
        <taxon>Vertebrata</taxon>
        <taxon>Euteleostomi</taxon>
        <taxon>Actinopterygii</taxon>
        <taxon>Neopterygii</taxon>
        <taxon>Teleostei</taxon>
        <taxon>Neoteleostei</taxon>
        <taxon>Acanthomorphata</taxon>
        <taxon>Zeiogadaria</taxon>
        <taxon>Gadariae</taxon>
        <taxon>Gadiformes</taxon>
        <taxon>Gadoidei</taxon>
        <taxon>Merlucciidae</taxon>
        <taxon>Merluccius</taxon>
    </lineage>
</organism>
<evidence type="ECO:0000256" key="2">
    <source>
        <dbReference type="ARBA" id="ARBA00022741"/>
    </source>
</evidence>
<dbReference type="Proteomes" id="UP001174136">
    <property type="component" value="Unassembled WGS sequence"/>
</dbReference>
<keyword evidence="4" id="KW-0648">Protein biosynthesis</keyword>
<keyword evidence="3" id="KW-0067">ATP-binding</keyword>
<keyword evidence="8" id="KW-1185">Reference proteome</keyword>
<dbReference type="AlphaFoldDB" id="A0AA47NX82"/>
<proteinExistence type="predicted"/>
<dbReference type="GO" id="GO:0004826">
    <property type="term" value="F:phenylalanine-tRNA ligase activity"/>
    <property type="evidence" value="ECO:0007669"/>
    <property type="project" value="TreeGrafter"/>
</dbReference>
<keyword evidence="2" id="KW-0547">Nucleotide-binding</keyword>
<reference evidence="7" key="1">
    <citation type="journal article" date="2023" name="Front. Mar. Sci.">
        <title>A new Merluccius polli reference genome to investigate the effects of global change in West African waters.</title>
        <authorList>
            <person name="Mateo J.L."/>
            <person name="Blanco-Fernandez C."/>
            <person name="Garcia-Vazquez E."/>
            <person name="Machado-Schiaffino G."/>
        </authorList>
    </citation>
    <scope>NUCLEOTIDE SEQUENCE</scope>
    <source>
        <strain evidence="7">C29</strain>
        <tissue evidence="7">Fin</tissue>
    </source>
</reference>
<dbReference type="GO" id="GO:0005739">
    <property type="term" value="C:mitochondrion"/>
    <property type="evidence" value="ECO:0007669"/>
    <property type="project" value="TreeGrafter"/>
</dbReference>
<gene>
    <name evidence="7" type="primary">FARS2</name>
    <name evidence="7" type="ORF">N1851_024038</name>
</gene>
<evidence type="ECO:0000256" key="4">
    <source>
        <dbReference type="ARBA" id="ARBA00022917"/>
    </source>
</evidence>
<protein>
    <submittedName>
        <fullName evidence="7">Phenylalanine--tRNA ligase, mitochondrial</fullName>
    </submittedName>
</protein>
<comment type="caution">
    <text evidence="7">The sequence shown here is derived from an EMBL/GenBank/DDBJ whole genome shotgun (WGS) entry which is preliminary data.</text>
</comment>
<evidence type="ECO:0000259" key="6">
    <source>
        <dbReference type="Pfam" id="PF01409"/>
    </source>
</evidence>
<dbReference type="GO" id="GO:0000049">
    <property type="term" value="F:tRNA binding"/>
    <property type="evidence" value="ECO:0007669"/>
    <property type="project" value="InterPro"/>
</dbReference>
<feature type="domain" description="Phenylalanyl-tRNA synthetase" evidence="6">
    <location>
        <begin position="90"/>
        <end position="216"/>
    </location>
</feature>
<dbReference type="GO" id="GO:0005524">
    <property type="term" value="F:ATP binding"/>
    <property type="evidence" value="ECO:0007669"/>
    <property type="project" value="UniProtKB-KW"/>
</dbReference>
<dbReference type="PANTHER" id="PTHR11538">
    <property type="entry name" value="PHENYLALANYL-TRNA SYNTHETASE"/>
    <property type="match status" value="1"/>
</dbReference>
<feature type="domain" description="Phenylalanyl-tRNA synthetase" evidence="6">
    <location>
        <begin position="257"/>
        <end position="317"/>
    </location>
</feature>
<dbReference type="SUPFAM" id="SSF55681">
    <property type="entry name" value="Class II aaRS and biotin synthetases"/>
    <property type="match status" value="1"/>
</dbReference>
<dbReference type="PANTHER" id="PTHR11538:SF41">
    <property type="entry name" value="PHENYLALANINE--TRNA LIGASE, MITOCHONDRIAL"/>
    <property type="match status" value="1"/>
</dbReference>
<dbReference type="Pfam" id="PF01409">
    <property type="entry name" value="tRNA-synt_2d"/>
    <property type="match status" value="2"/>
</dbReference>
<accession>A0AA47NX82</accession>
<dbReference type="FunFam" id="3.30.930.10:FF:000041">
    <property type="entry name" value="Phenylalanyl-tRNA synthetase 2, mitochondrial"/>
    <property type="match status" value="1"/>
</dbReference>
<keyword evidence="5" id="KW-0030">Aminoacyl-tRNA synthetase</keyword>
<dbReference type="InterPro" id="IPR002319">
    <property type="entry name" value="Phenylalanyl-tRNA_Synthase"/>
</dbReference>
<name>A0AA47NX82_MERPO</name>
<keyword evidence="1 7" id="KW-0436">Ligase</keyword>
<evidence type="ECO:0000313" key="8">
    <source>
        <dbReference type="Proteomes" id="UP001174136"/>
    </source>
</evidence>